<keyword evidence="6" id="KW-1185">Reference proteome</keyword>
<protein>
    <recommendedName>
        <fullName evidence="7">Transcription regulator TrmB N-terminal domain-containing protein</fullName>
    </recommendedName>
</protein>
<dbReference type="InterPro" id="IPR036390">
    <property type="entry name" value="WH_DNA-bd_sf"/>
</dbReference>
<proteinExistence type="inferred from homology"/>
<dbReference type="HOGENOM" id="CLU_062979_2_0_2"/>
<feature type="domain" description="Transcription regulator TrmB N-terminal" evidence="3">
    <location>
        <begin position="11"/>
        <end position="77"/>
    </location>
</feature>
<reference evidence="5 6" key="1">
    <citation type="journal article" date="2000" name="Nature">
        <title>The genome sequence of the thermoacidophilic scavenger Thermoplasma acidophilum.</title>
        <authorList>
            <person name="Ruepp A."/>
            <person name="Graml W."/>
            <person name="Santos-Martinez M.L."/>
            <person name="Koretke K.K."/>
            <person name="Volker C."/>
            <person name="Mewes H.W."/>
            <person name="Frishman D."/>
            <person name="Stocker S."/>
            <person name="Lupas A.N."/>
            <person name="Baumeister W."/>
        </authorList>
    </citation>
    <scope>NUCLEOTIDE SEQUENCE [LARGE SCALE GENOMIC DNA]</scope>
    <source>
        <strain evidence="6">ATCC 25905 / DSM 1728 / JCM 9062 / NBRC 15155 / AMRC-C165</strain>
    </source>
</reference>
<evidence type="ECO:0000256" key="1">
    <source>
        <dbReference type="ARBA" id="ARBA00007287"/>
    </source>
</evidence>
<evidence type="ECO:0008006" key="7">
    <source>
        <dbReference type="Google" id="ProtNLM"/>
    </source>
</evidence>
<accession>Q9HLU1</accession>
<sequence length="348" mass="40389">MNEEEDAFSYLSKLGLTPYEIKVYKTLLIYGPNSATETAKLSKVPQPRVYDIFESLESKGAVEVSPGKRKIYRAVPIDNFIDRKLIEIRDYKKRIESYIEQQKKFKESNPYLWMIKNNFQIREKMKDVINEAENELIASLNYENIRYLKKYFIDAAKRGITVVIVAFPDAELDFLRTFPEDIVIRIRRGSASQVMIADRKHGLINVESTEDSEGYALYFDENELIHILNYYFYHTIWGPSDMFHDFPVRQNIKFSTAWLSCEAIDSFFKRSYSVSGIVTGYSATGQVKIEGTITGIDLIPGFKHTFFIKDNERVYSVGGKTARMEDIKLETLTMNVWIPNKQAISQKQ</sequence>
<dbReference type="STRING" id="273075.gene:9571348"/>
<comment type="similarity">
    <text evidence="1">Belongs to the transcriptional regulator TrmB family.</text>
</comment>
<dbReference type="PANTHER" id="PTHR34293:SF1">
    <property type="entry name" value="HTH-TYPE TRANSCRIPTIONAL REGULATOR TRMBL2"/>
    <property type="match status" value="1"/>
</dbReference>
<name>Q9HLU1_THEAC</name>
<feature type="domain" description="Transcription regulator TrmB C-terminal" evidence="4">
    <location>
        <begin position="111"/>
        <end position="336"/>
    </location>
</feature>
<dbReference type="SUPFAM" id="SSF159071">
    <property type="entry name" value="TrmB C-terminal domain-like"/>
    <property type="match status" value="1"/>
</dbReference>
<dbReference type="eggNOG" id="arCOG02038">
    <property type="taxonomic scope" value="Archaea"/>
</dbReference>
<dbReference type="InterPro" id="IPR002831">
    <property type="entry name" value="Tscrpt_reg_TrmB_N"/>
</dbReference>
<dbReference type="Proteomes" id="UP000001024">
    <property type="component" value="Chromosome"/>
</dbReference>
<dbReference type="EMBL" id="AL445063">
    <property type="protein sequence ID" value="CAC11281.1"/>
    <property type="molecule type" value="Genomic_DNA"/>
</dbReference>
<organism evidence="5 6">
    <name type="scientific">Thermoplasma acidophilum (strain ATCC 25905 / DSM 1728 / JCM 9062 / NBRC 15155 / AMRC-C165)</name>
    <dbReference type="NCBI Taxonomy" id="273075"/>
    <lineage>
        <taxon>Archaea</taxon>
        <taxon>Methanobacteriati</taxon>
        <taxon>Thermoplasmatota</taxon>
        <taxon>Thermoplasmata</taxon>
        <taxon>Thermoplasmatales</taxon>
        <taxon>Thermoplasmataceae</taxon>
        <taxon>Thermoplasma</taxon>
    </lineage>
</organism>
<dbReference type="KEGG" id="tac:Ta0134"/>
<dbReference type="InterPro" id="IPR036388">
    <property type="entry name" value="WH-like_DNA-bd_sf"/>
</dbReference>
<dbReference type="InterPro" id="IPR021586">
    <property type="entry name" value="Tscrpt_reg_TrmB_C"/>
</dbReference>
<evidence type="ECO:0000259" key="3">
    <source>
        <dbReference type="Pfam" id="PF01978"/>
    </source>
</evidence>
<dbReference type="EnsemblBacteria" id="CAC11281">
    <property type="protein sequence ID" value="CAC11281"/>
    <property type="gene ID" value="CAC11281"/>
</dbReference>
<dbReference type="RefSeq" id="WP_010900561.1">
    <property type="nucleotide sequence ID" value="NC_002578.1"/>
</dbReference>
<dbReference type="OrthoDB" id="30795at2157"/>
<dbReference type="InterPro" id="IPR051797">
    <property type="entry name" value="TrmB-like"/>
</dbReference>
<dbReference type="PaxDb" id="273075-Ta0134"/>
<evidence type="ECO:0000256" key="2">
    <source>
        <dbReference type="SAM" id="Coils"/>
    </source>
</evidence>
<dbReference type="SUPFAM" id="SSF46785">
    <property type="entry name" value="Winged helix' DNA-binding domain"/>
    <property type="match status" value="1"/>
</dbReference>
<dbReference type="PANTHER" id="PTHR34293">
    <property type="entry name" value="HTH-TYPE TRANSCRIPTIONAL REGULATOR TRMBL2"/>
    <property type="match status" value="1"/>
</dbReference>
<evidence type="ECO:0000259" key="4">
    <source>
        <dbReference type="Pfam" id="PF11495"/>
    </source>
</evidence>
<dbReference type="Pfam" id="PF01978">
    <property type="entry name" value="TrmB"/>
    <property type="match status" value="1"/>
</dbReference>
<keyword evidence="2" id="KW-0175">Coiled coil</keyword>
<dbReference type="InParanoid" id="Q9HLU1"/>
<gene>
    <name evidence="5" type="ordered locus">Ta0134</name>
</gene>
<dbReference type="Gene3D" id="1.10.10.10">
    <property type="entry name" value="Winged helix-like DNA-binding domain superfamily/Winged helix DNA-binding domain"/>
    <property type="match status" value="1"/>
</dbReference>
<feature type="coiled-coil region" evidence="2">
    <location>
        <begin position="81"/>
        <end position="108"/>
    </location>
</feature>
<dbReference type="AlphaFoldDB" id="Q9HLU1"/>
<dbReference type="CDD" id="cd09124">
    <property type="entry name" value="PLDc_like_TrmB_middle"/>
    <property type="match status" value="1"/>
</dbReference>
<evidence type="ECO:0000313" key="5">
    <source>
        <dbReference type="EMBL" id="CAC11281.1"/>
    </source>
</evidence>
<evidence type="ECO:0000313" key="6">
    <source>
        <dbReference type="Proteomes" id="UP000001024"/>
    </source>
</evidence>
<dbReference type="Pfam" id="PF11495">
    <property type="entry name" value="Regulator_TrmB"/>
    <property type="match status" value="1"/>
</dbReference>